<sequence>MSYCLKTVFIIPVVAYMVYRQLNSGPFLSMTCSLTGFQCPKSIPVNGFADEQFKDTYDVFLDNIKKGYDIGAGLSVYVDGREVIHLQAGWQDPTKRIEYTDNTLQIVFSSSKAFSSIVVAQLVEKGLLSYDEKIATYWPEFAQGNKENVTLSDLMRHMAGVGALDRPLSLADVKDPAVFSNILASQPHNFGGVPTHAYHAITQGWYLNEIIRRVTDGKTIDDFAREYQTKYGCEWYFKPDATEGVDVNRISTFYERPMIYQLVDLIKIVFSPHRDMTLLRNIFDKQSIFHKSMTNPNIDQVKGIMNNNDPLRRAIEGPSYSGHTNAHSIAKLAAMMANKGKAIVPGEPDLMSEKTFDEATTFISNESDLVFSGFPMCNLKGGLLAIDNSLFLGDMEEESHFEGGFGAGGSLFLYNTKHKIAIGYVTNSYLEHLPPDIRTTRIVRSVLKAVKGTQ</sequence>
<name>A0A1C7NC15_9FUNG</name>
<dbReference type="InParanoid" id="A0A1C7NC15"/>
<gene>
    <name evidence="2" type="primary">lact-2</name>
    <name evidence="2" type="ORF">A0J61_05823</name>
</gene>
<comment type="caution">
    <text evidence="2">The sequence shown here is derived from an EMBL/GenBank/DDBJ whole genome shotgun (WGS) entry which is preliminary data.</text>
</comment>
<feature type="domain" description="Beta-lactamase-related" evidence="1">
    <location>
        <begin position="64"/>
        <end position="228"/>
    </location>
</feature>
<evidence type="ECO:0000313" key="2">
    <source>
        <dbReference type="EMBL" id="OBZ86126.1"/>
    </source>
</evidence>
<dbReference type="InterPro" id="IPR052907">
    <property type="entry name" value="Beta-lactamase/esterase"/>
</dbReference>
<dbReference type="Proteomes" id="UP000093000">
    <property type="component" value="Unassembled WGS sequence"/>
</dbReference>
<organism evidence="2 3">
    <name type="scientific">Choanephora cucurbitarum</name>
    <dbReference type="NCBI Taxonomy" id="101091"/>
    <lineage>
        <taxon>Eukaryota</taxon>
        <taxon>Fungi</taxon>
        <taxon>Fungi incertae sedis</taxon>
        <taxon>Mucoromycota</taxon>
        <taxon>Mucoromycotina</taxon>
        <taxon>Mucoromycetes</taxon>
        <taxon>Mucorales</taxon>
        <taxon>Mucorineae</taxon>
        <taxon>Choanephoraceae</taxon>
        <taxon>Choanephoroideae</taxon>
        <taxon>Choanephora</taxon>
    </lineage>
</organism>
<dbReference type="InterPro" id="IPR001466">
    <property type="entry name" value="Beta-lactam-related"/>
</dbReference>
<dbReference type="InterPro" id="IPR012338">
    <property type="entry name" value="Beta-lactam/transpept-like"/>
</dbReference>
<dbReference type="Pfam" id="PF00144">
    <property type="entry name" value="Beta-lactamase"/>
    <property type="match status" value="1"/>
</dbReference>
<dbReference type="PANTHER" id="PTHR43319:SF3">
    <property type="entry name" value="BETA-LACTAMASE-RELATED DOMAIN-CONTAINING PROTEIN"/>
    <property type="match status" value="1"/>
</dbReference>
<evidence type="ECO:0000313" key="3">
    <source>
        <dbReference type="Proteomes" id="UP000093000"/>
    </source>
</evidence>
<reference evidence="2 3" key="1">
    <citation type="submission" date="2016-03" db="EMBL/GenBank/DDBJ databases">
        <title>Choanephora cucurbitarum.</title>
        <authorList>
            <person name="Min B."/>
            <person name="Park H."/>
            <person name="Park J.-H."/>
            <person name="Shin H.-D."/>
            <person name="Choi I.-G."/>
        </authorList>
    </citation>
    <scope>NUCLEOTIDE SEQUENCE [LARGE SCALE GENOMIC DNA]</scope>
    <source>
        <strain evidence="2 3">KUS-F28377</strain>
    </source>
</reference>
<dbReference type="OrthoDB" id="5946976at2759"/>
<dbReference type="STRING" id="101091.A0A1C7NC15"/>
<keyword evidence="3" id="KW-1185">Reference proteome</keyword>
<protein>
    <submittedName>
        <fullName evidence="2">Beta-lactamase domain-containing protein 2</fullName>
    </submittedName>
</protein>
<dbReference type="EMBL" id="LUGH01000326">
    <property type="protein sequence ID" value="OBZ86126.1"/>
    <property type="molecule type" value="Genomic_DNA"/>
</dbReference>
<dbReference type="PANTHER" id="PTHR43319">
    <property type="entry name" value="BETA-LACTAMASE-RELATED"/>
    <property type="match status" value="1"/>
</dbReference>
<proteinExistence type="predicted"/>
<dbReference type="AlphaFoldDB" id="A0A1C7NC15"/>
<evidence type="ECO:0000259" key="1">
    <source>
        <dbReference type="Pfam" id="PF00144"/>
    </source>
</evidence>
<dbReference type="SUPFAM" id="SSF56601">
    <property type="entry name" value="beta-lactamase/transpeptidase-like"/>
    <property type="match status" value="1"/>
</dbReference>
<accession>A0A1C7NC15</accession>
<dbReference type="Gene3D" id="3.40.710.10">
    <property type="entry name" value="DD-peptidase/beta-lactamase superfamily"/>
    <property type="match status" value="1"/>
</dbReference>